<dbReference type="SUPFAM" id="SSF51161">
    <property type="entry name" value="Trimeric LpxA-like enzymes"/>
    <property type="match status" value="1"/>
</dbReference>
<dbReference type="Gene3D" id="3.90.550.10">
    <property type="entry name" value="Spore Coat Polysaccharide Biosynthesis Protein SpsA, Chain A"/>
    <property type="match status" value="1"/>
</dbReference>
<sequence>MKAVILVGGEGTRLRPLTIHTPKPMIPLVNIPLLEYTLHHLKEYGIREIILSTCYFPQVFESYFGDGSRLGLEITYVAEERPLGTCGAVKNVEKYLDGTFIVLNGDVLSSLNLEDMISFHRTRGAVGTIYLTPVEDPTAYGLVLVDEKGRVESFLEKPSWDQVTTSLINGGTYILELEVLDLVPPGQNYSFERGLFPALLERDRPLFGYPSLAYWMEIGTPEKYLQAHWDILDGKFEPGFLGIKGGCSPHLGEGTFVDPSAHILGTVVIENGCHIGADVTIAGPAVLGSGCSVGERTTVEGSVILDSCTIGRACRIKDSILSKGVSLQGEVHVLDNSVIGDNCLIEKDNQLKRAVRVFPGTYLKEGSIKF</sequence>
<evidence type="ECO:0000259" key="6">
    <source>
        <dbReference type="Pfam" id="PF25084"/>
    </source>
</evidence>
<evidence type="ECO:0000313" key="7">
    <source>
        <dbReference type="EMBL" id="GFP25287.1"/>
    </source>
</evidence>
<keyword evidence="7" id="KW-0548">Nucleotidyltransferase</keyword>
<dbReference type="InterPro" id="IPR029044">
    <property type="entry name" value="Nucleotide-diphossugar_trans"/>
</dbReference>
<dbReference type="InterPro" id="IPR056764">
    <property type="entry name" value="LbH_EIF2B3/5"/>
</dbReference>
<reference evidence="7 8" key="1">
    <citation type="journal article" date="2020" name="Front. Microbiol.">
        <title>Single-cell genomics of novel Actinobacteria with the Wood-Ljungdahl pathway discovered in a serpentinizing system.</title>
        <authorList>
            <person name="Merino N."/>
            <person name="Kawai M."/>
            <person name="Boyd E.S."/>
            <person name="Colman D.R."/>
            <person name="McGlynn S.E."/>
            <person name="Nealson K.H."/>
            <person name="Kurokawa K."/>
            <person name="Hongoh Y."/>
        </authorList>
    </citation>
    <scope>NUCLEOTIDE SEQUENCE [LARGE SCALE GENOMIC DNA]</scope>
    <source>
        <strain evidence="7 8">S25</strain>
    </source>
</reference>
<dbReference type="AlphaFoldDB" id="A0A6V8QBV7"/>
<proteinExistence type="predicted"/>
<evidence type="ECO:0000256" key="1">
    <source>
        <dbReference type="ARBA" id="ARBA00004514"/>
    </source>
</evidence>
<organism evidence="7 8">
    <name type="scientific">Candidatus Hakubella thermalkaliphila</name>
    <dbReference type="NCBI Taxonomy" id="2754717"/>
    <lineage>
        <taxon>Bacteria</taxon>
        <taxon>Bacillati</taxon>
        <taxon>Actinomycetota</taxon>
        <taxon>Actinomycetota incertae sedis</taxon>
        <taxon>Candidatus Hakubellales</taxon>
        <taxon>Candidatus Hakubellaceae</taxon>
        <taxon>Candidatus Hakubella</taxon>
    </lineage>
</organism>
<protein>
    <submittedName>
        <fullName evidence="7">Mannose-1-phosphate guanylyltransferase / phosphomannomutase</fullName>
    </submittedName>
</protein>
<evidence type="ECO:0000313" key="8">
    <source>
        <dbReference type="Proteomes" id="UP000543224"/>
    </source>
</evidence>
<comment type="subcellular location">
    <subcellularLocation>
        <location evidence="1">Cytoplasm</location>
        <location evidence="1">Cytosol</location>
    </subcellularLocation>
</comment>
<dbReference type="SUPFAM" id="SSF53448">
    <property type="entry name" value="Nucleotide-diphospho-sugar transferases"/>
    <property type="match status" value="1"/>
</dbReference>
<feature type="domain" description="Nucleotidyl transferase" evidence="5">
    <location>
        <begin position="2"/>
        <end position="232"/>
    </location>
</feature>
<evidence type="ECO:0000256" key="4">
    <source>
        <dbReference type="ARBA" id="ARBA00022917"/>
    </source>
</evidence>
<dbReference type="Pfam" id="PF00483">
    <property type="entry name" value="NTP_transferase"/>
    <property type="match status" value="1"/>
</dbReference>
<dbReference type="GO" id="GO:0016779">
    <property type="term" value="F:nucleotidyltransferase activity"/>
    <property type="evidence" value="ECO:0007669"/>
    <property type="project" value="UniProtKB-KW"/>
</dbReference>
<dbReference type="InterPro" id="IPR005835">
    <property type="entry name" value="NTP_transferase_dom"/>
</dbReference>
<keyword evidence="7" id="KW-0808">Transferase</keyword>
<dbReference type="InterPro" id="IPR050486">
    <property type="entry name" value="Mannose-1P_guanyltransferase"/>
</dbReference>
<evidence type="ECO:0000256" key="2">
    <source>
        <dbReference type="ARBA" id="ARBA00022490"/>
    </source>
</evidence>
<accession>A0A6V8QBV7</accession>
<dbReference type="Pfam" id="PF25084">
    <property type="entry name" value="LbH_EIF2B"/>
    <property type="match status" value="1"/>
</dbReference>
<name>A0A6V8QBV7_9ACTN</name>
<dbReference type="Proteomes" id="UP000543224">
    <property type="component" value="Unassembled WGS sequence"/>
</dbReference>
<keyword evidence="4" id="KW-0648">Protein biosynthesis</keyword>
<dbReference type="PANTHER" id="PTHR22572">
    <property type="entry name" value="SUGAR-1-PHOSPHATE GUANYL TRANSFERASE"/>
    <property type="match status" value="1"/>
</dbReference>
<gene>
    <name evidence="7" type="ORF">HKBW3S25_00745</name>
</gene>
<evidence type="ECO:0000259" key="5">
    <source>
        <dbReference type="Pfam" id="PF00483"/>
    </source>
</evidence>
<dbReference type="CDD" id="cd04181">
    <property type="entry name" value="NTP_transferase"/>
    <property type="match status" value="1"/>
</dbReference>
<dbReference type="InterPro" id="IPR011004">
    <property type="entry name" value="Trimer_LpxA-like_sf"/>
</dbReference>
<dbReference type="EMBL" id="BLRX01000065">
    <property type="protein sequence ID" value="GFP25287.1"/>
    <property type="molecule type" value="Genomic_DNA"/>
</dbReference>
<keyword evidence="3" id="KW-0396">Initiation factor</keyword>
<keyword evidence="2" id="KW-0963">Cytoplasm</keyword>
<comment type="caution">
    <text evidence="7">The sequence shown here is derived from an EMBL/GenBank/DDBJ whole genome shotgun (WGS) entry which is preliminary data.</text>
</comment>
<evidence type="ECO:0000256" key="3">
    <source>
        <dbReference type="ARBA" id="ARBA00022540"/>
    </source>
</evidence>
<feature type="domain" description="EIF2B subunit epsilon/gamma LbH" evidence="6">
    <location>
        <begin position="257"/>
        <end position="349"/>
    </location>
</feature>
<dbReference type="Gene3D" id="2.160.10.10">
    <property type="entry name" value="Hexapeptide repeat proteins"/>
    <property type="match status" value="1"/>
</dbReference>